<keyword evidence="4 11" id="KW-0808">Transferase</keyword>
<dbReference type="Gene3D" id="3.90.550.10">
    <property type="entry name" value="Spore Coat Polysaccharide Biosynthesis Protein SpsA, Chain A"/>
    <property type="match status" value="1"/>
</dbReference>
<dbReference type="GO" id="GO:0000271">
    <property type="term" value="P:polysaccharide biosynthetic process"/>
    <property type="evidence" value="ECO:0007669"/>
    <property type="project" value="InterPro"/>
</dbReference>
<dbReference type="OrthoDB" id="8666056at2"/>
<feature type="transmembrane region" description="Helical" evidence="8">
    <location>
        <begin position="303"/>
        <end position="329"/>
    </location>
</feature>
<feature type="transmembrane region" description="Helical" evidence="8">
    <location>
        <begin position="335"/>
        <end position="359"/>
    </location>
</feature>
<dbReference type="InterPro" id="IPR039528">
    <property type="entry name" value="DPM1-like"/>
</dbReference>
<evidence type="ECO:0000259" key="9">
    <source>
        <dbReference type="Pfam" id="PF00535"/>
    </source>
</evidence>
<dbReference type="InterPro" id="IPR029044">
    <property type="entry name" value="Nucleotide-diphossugar_trans"/>
</dbReference>
<comment type="caution">
    <text evidence="11">The sequence shown here is derived from an EMBL/GenBank/DDBJ whole genome shotgun (WGS) entry which is preliminary data.</text>
</comment>
<dbReference type="Pfam" id="PF04138">
    <property type="entry name" value="GtrA_DPMS_TM"/>
    <property type="match status" value="1"/>
</dbReference>
<evidence type="ECO:0000259" key="10">
    <source>
        <dbReference type="Pfam" id="PF04138"/>
    </source>
</evidence>
<proteinExistence type="inferred from homology"/>
<evidence type="ECO:0000256" key="5">
    <source>
        <dbReference type="ARBA" id="ARBA00022692"/>
    </source>
</evidence>
<dbReference type="EMBL" id="QPJU01000008">
    <property type="protein sequence ID" value="RCX08577.1"/>
    <property type="molecule type" value="Genomic_DNA"/>
</dbReference>
<dbReference type="InterPro" id="IPR001173">
    <property type="entry name" value="Glyco_trans_2-like"/>
</dbReference>
<reference evidence="11 12" key="1">
    <citation type="submission" date="2018-07" db="EMBL/GenBank/DDBJ databases">
        <title>Genomic Encyclopedia of Type Strains, Phase IV (KMG-IV): sequencing the most valuable type-strain genomes for metagenomic binning, comparative biology and taxonomic classification.</title>
        <authorList>
            <person name="Goeker M."/>
        </authorList>
    </citation>
    <scope>NUCLEOTIDE SEQUENCE [LARGE SCALE GENOMIC DNA]</scope>
    <source>
        <strain evidence="11 12">DSM 100911</strain>
    </source>
</reference>
<evidence type="ECO:0000256" key="6">
    <source>
        <dbReference type="ARBA" id="ARBA00022989"/>
    </source>
</evidence>
<protein>
    <submittedName>
        <fullName evidence="11">Dolichol-phosphate mannosyltransferase</fullName>
    </submittedName>
</protein>
<keyword evidence="7 8" id="KW-0472">Membrane</keyword>
<feature type="transmembrane region" description="Helical" evidence="8">
    <location>
        <begin position="271"/>
        <end position="291"/>
    </location>
</feature>
<dbReference type="CDD" id="cd06442">
    <property type="entry name" value="DPM1_like"/>
    <property type="match status" value="1"/>
</dbReference>
<dbReference type="PANTHER" id="PTHR43398:SF1">
    <property type="entry name" value="DOLICHOL-PHOSPHATE MANNOSYLTRANSFERASE SUBUNIT 1"/>
    <property type="match status" value="1"/>
</dbReference>
<evidence type="ECO:0000313" key="12">
    <source>
        <dbReference type="Proteomes" id="UP000252174"/>
    </source>
</evidence>
<feature type="domain" description="Glycosyltransferase 2-like" evidence="9">
    <location>
        <begin position="5"/>
        <end position="168"/>
    </location>
</feature>
<dbReference type="InterPro" id="IPR007267">
    <property type="entry name" value="GtrA_DPMS_TM"/>
</dbReference>
<sequence>MPQLSIVVPTFNEAGNVTELRDRVARALEGVDWEMIFVDDDSPDGTADKVRALAQSDARVRCLQRIGRRGLASACIEGMLASSAPVVAVMDADLQHDERLLRAMFEALQKDANLDVVVGSRYVEGGGIGAWKQSRAFLSRLATRLSRSVLKADLKDPMSGFFMIRHAAALRCIRQGMSGVGFKILLDLFASSPTPLRYLELPYQFRERFSGESKLDTTVAWEYFIMLLDRFFGRVVPIRFIAFTLVGGFGLLVHLLVLSVCFKLLSMPFLWAQTAATLVAMTSNFVLNNLLTYRDMRLRGWQLLRGWISFTLACSVGALANVGIAAWLFSQQASWVLSAFAGVVVGAVWNYAITAIYTWNKPKGG</sequence>
<keyword evidence="3 11" id="KW-0328">Glycosyltransferase</keyword>
<dbReference type="AlphaFoldDB" id="A0A369AKA0"/>
<evidence type="ECO:0000256" key="3">
    <source>
        <dbReference type="ARBA" id="ARBA00022676"/>
    </source>
</evidence>
<evidence type="ECO:0000256" key="7">
    <source>
        <dbReference type="ARBA" id="ARBA00023136"/>
    </source>
</evidence>
<evidence type="ECO:0000313" key="11">
    <source>
        <dbReference type="EMBL" id="RCX08577.1"/>
    </source>
</evidence>
<dbReference type="SUPFAM" id="SSF53448">
    <property type="entry name" value="Nucleotide-diphospho-sugar transferases"/>
    <property type="match status" value="1"/>
</dbReference>
<keyword evidence="12" id="KW-1185">Reference proteome</keyword>
<dbReference type="Proteomes" id="UP000252174">
    <property type="component" value="Unassembled WGS sequence"/>
</dbReference>
<evidence type="ECO:0000256" key="4">
    <source>
        <dbReference type="ARBA" id="ARBA00022679"/>
    </source>
</evidence>
<dbReference type="PANTHER" id="PTHR43398">
    <property type="entry name" value="DOLICHOL-PHOSPHATE MANNOSYLTRANSFERASE SUBUNIT 1"/>
    <property type="match status" value="1"/>
</dbReference>
<comment type="similarity">
    <text evidence="2">Belongs to the glycosyltransferase 2 family.</text>
</comment>
<dbReference type="GO" id="GO:0004582">
    <property type="term" value="F:dolichyl-phosphate beta-D-mannosyltransferase activity"/>
    <property type="evidence" value="ECO:0007669"/>
    <property type="project" value="InterPro"/>
</dbReference>
<dbReference type="Pfam" id="PF00535">
    <property type="entry name" value="Glycos_transf_2"/>
    <property type="match status" value="1"/>
</dbReference>
<organism evidence="11 12">
    <name type="scientific">Extensimonas vulgaris</name>
    <dbReference type="NCBI Taxonomy" id="1031594"/>
    <lineage>
        <taxon>Bacteria</taxon>
        <taxon>Pseudomonadati</taxon>
        <taxon>Pseudomonadota</taxon>
        <taxon>Betaproteobacteria</taxon>
        <taxon>Burkholderiales</taxon>
        <taxon>Comamonadaceae</taxon>
        <taxon>Extensimonas</taxon>
    </lineage>
</organism>
<dbReference type="RefSeq" id="WP_114483853.1">
    <property type="nucleotide sequence ID" value="NZ_QPJU01000008.1"/>
</dbReference>
<keyword evidence="6 8" id="KW-1133">Transmembrane helix</keyword>
<evidence type="ECO:0000256" key="8">
    <source>
        <dbReference type="SAM" id="Phobius"/>
    </source>
</evidence>
<evidence type="ECO:0000256" key="1">
    <source>
        <dbReference type="ARBA" id="ARBA00004141"/>
    </source>
</evidence>
<dbReference type="GO" id="GO:0009247">
    <property type="term" value="P:glycolipid biosynthetic process"/>
    <property type="evidence" value="ECO:0007669"/>
    <property type="project" value="TreeGrafter"/>
</dbReference>
<feature type="domain" description="GtrA/DPMS transmembrane" evidence="10">
    <location>
        <begin position="243"/>
        <end position="359"/>
    </location>
</feature>
<comment type="subcellular location">
    <subcellularLocation>
        <location evidence="1">Membrane</location>
        <topology evidence="1">Multi-pass membrane protein</topology>
    </subcellularLocation>
</comment>
<evidence type="ECO:0000256" key="2">
    <source>
        <dbReference type="ARBA" id="ARBA00006739"/>
    </source>
</evidence>
<dbReference type="GO" id="GO:0016020">
    <property type="term" value="C:membrane"/>
    <property type="evidence" value="ECO:0007669"/>
    <property type="project" value="UniProtKB-SubCell"/>
</dbReference>
<gene>
    <name evidence="11" type="ORF">DFR45_10877</name>
</gene>
<name>A0A369AKA0_9BURK</name>
<keyword evidence="5 8" id="KW-0812">Transmembrane</keyword>
<feature type="transmembrane region" description="Helical" evidence="8">
    <location>
        <begin position="240"/>
        <end position="265"/>
    </location>
</feature>
<accession>A0A369AKA0</accession>